<sequence>MVLNVIFRYSSKHWIKCSNVKVDFMEEAAASLQGAVLGVMTTIILIAALTFLVVNSILRKIGVDGETSMLTSQVLFVLLLAVYFLTR</sequence>
<dbReference type="AlphaFoldDB" id="A0A0F4PN66"/>
<name>A0A0F4PN66_9GAMM</name>
<protein>
    <submittedName>
        <fullName evidence="2">Uncharacterized protein</fullName>
    </submittedName>
</protein>
<organism evidence="2 3">
    <name type="scientific">Pseudoalteromonas ruthenica</name>
    <dbReference type="NCBI Taxonomy" id="151081"/>
    <lineage>
        <taxon>Bacteria</taxon>
        <taxon>Pseudomonadati</taxon>
        <taxon>Pseudomonadota</taxon>
        <taxon>Gammaproteobacteria</taxon>
        <taxon>Alteromonadales</taxon>
        <taxon>Pseudoalteromonadaceae</taxon>
        <taxon>Pseudoalteromonas</taxon>
    </lineage>
</organism>
<keyword evidence="1" id="KW-0812">Transmembrane</keyword>
<accession>A0A0F4PN66</accession>
<keyword evidence="3" id="KW-1185">Reference proteome</keyword>
<gene>
    <name evidence="2" type="ORF">TW72_07035</name>
</gene>
<evidence type="ECO:0000313" key="3">
    <source>
        <dbReference type="Proteomes" id="UP000033664"/>
    </source>
</evidence>
<evidence type="ECO:0000256" key="1">
    <source>
        <dbReference type="SAM" id="Phobius"/>
    </source>
</evidence>
<reference evidence="2 3" key="1">
    <citation type="journal article" date="2015" name="BMC Genomics">
        <title>Genome mining reveals unlocked bioactive potential of marine Gram-negative bacteria.</title>
        <authorList>
            <person name="Machado H."/>
            <person name="Sonnenschein E.C."/>
            <person name="Melchiorsen J."/>
            <person name="Gram L."/>
        </authorList>
    </citation>
    <scope>NUCLEOTIDE SEQUENCE [LARGE SCALE GENOMIC DNA]</scope>
    <source>
        <strain evidence="2 3">S3137</strain>
    </source>
</reference>
<feature type="transmembrane region" description="Helical" evidence="1">
    <location>
        <begin position="70"/>
        <end position="86"/>
    </location>
</feature>
<feature type="transmembrane region" description="Helical" evidence="1">
    <location>
        <begin position="35"/>
        <end position="58"/>
    </location>
</feature>
<dbReference type="PATRIC" id="fig|151081.8.peg.2836"/>
<evidence type="ECO:0000313" key="2">
    <source>
        <dbReference type="EMBL" id="KJZ00436.1"/>
    </source>
</evidence>
<proteinExistence type="predicted"/>
<keyword evidence="1" id="KW-1133">Transmembrane helix</keyword>
<dbReference type="EMBL" id="JXXZ01000006">
    <property type="protein sequence ID" value="KJZ00436.1"/>
    <property type="molecule type" value="Genomic_DNA"/>
</dbReference>
<keyword evidence="1" id="KW-0472">Membrane</keyword>
<dbReference type="Proteomes" id="UP000033664">
    <property type="component" value="Unassembled WGS sequence"/>
</dbReference>
<comment type="caution">
    <text evidence="2">The sequence shown here is derived from an EMBL/GenBank/DDBJ whole genome shotgun (WGS) entry which is preliminary data.</text>
</comment>